<dbReference type="Proteomes" id="UP000042745">
    <property type="component" value="Unassembled WGS sequence"/>
</dbReference>
<evidence type="ECO:0000313" key="17">
    <source>
        <dbReference type="Proteomes" id="UP000405447"/>
    </source>
</evidence>
<feature type="region of interest" description="Disordered" evidence="1">
    <location>
        <begin position="1"/>
        <end position="55"/>
    </location>
</feature>
<evidence type="ECO:0000313" key="18">
    <source>
        <dbReference type="Proteomes" id="UP000437160"/>
    </source>
</evidence>
<dbReference type="EMBL" id="VMYC01000008">
    <property type="protein sequence ID" value="TVX72942.1"/>
    <property type="molecule type" value="Genomic_DNA"/>
</dbReference>
<evidence type="ECO:0000313" key="16">
    <source>
        <dbReference type="Proteomes" id="UP000315060"/>
    </source>
</evidence>
<evidence type="ECO:0000313" key="9">
    <source>
        <dbReference type="EMBL" id="VFI31289.1"/>
    </source>
</evidence>
<reference evidence="2" key="1">
    <citation type="submission" date="2014-04" db="EMBL/GenBank/DDBJ databases">
        <authorList>
            <person name="Croucher N."/>
        </authorList>
    </citation>
    <scope>NUCLEOTIDE SEQUENCE</scope>
    <source>
        <strain evidence="2">R34-3031</strain>
    </source>
</reference>
<reference evidence="18 19" key="6">
    <citation type="submission" date="2019-11" db="EMBL/GenBank/DDBJ databases">
        <title>Growth characteristics of pneumococcus vary with the chemical composition of the capsule and with environmental conditions.</title>
        <authorList>
            <person name="Tothpal A."/>
            <person name="Desobry K."/>
            <person name="Joshi S."/>
            <person name="Wyllie A.L."/>
            <person name="Weinberger D.M."/>
        </authorList>
    </citation>
    <scope>NUCLEOTIDE SEQUENCE [LARGE SCALE GENOMIC DNA]</scope>
    <source>
        <strain evidence="19">pnumococcus09N</strain>
        <strain evidence="5">Pnumococcus09N</strain>
        <strain evidence="6">Pnumococcus19F</strain>
        <strain evidence="18">pnumococcus19F</strain>
        <strain evidence="7">Pnumococcus23A</strain>
        <strain evidence="20">pnumococcus23A</strain>
    </source>
</reference>
<dbReference type="Proteomes" id="UP000045541">
    <property type="component" value="Unassembled WGS sequence"/>
</dbReference>
<evidence type="ECO:0000313" key="4">
    <source>
        <dbReference type="EMBL" id="CKI91174.1"/>
    </source>
</evidence>
<dbReference type="RefSeq" id="WP_000024181.1">
    <property type="nucleotide sequence ID" value="NZ_AP026928.1"/>
</dbReference>
<dbReference type="PATRIC" id="fig|1313.5270.peg.263"/>
<dbReference type="EMBL" id="CMWB01000004">
    <property type="protein sequence ID" value="CKI91174.1"/>
    <property type="molecule type" value="Genomic_DNA"/>
</dbReference>
<sequence>MANTPIKPGTDNQKPGRYVEVGPRGGKVTNGHTATIGKGDRLPPTSAKGNGWKKV</sequence>
<evidence type="ECO:0000313" key="20">
    <source>
        <dbReference type="Proteomes" id="UP000490982"/>
    </source>
</evidence>
<dbReference type="Proteomes" id="UP000490982">
    <property type="component" value="Unassembled WGS sequence"/>
</dbReference>
<evidence type="ECO:0000313" key="11">
    <source>
        <dbReference type="EMBL" id="VST69618.1"/>
    </source>
</evidence>
<evidence type="ECO:0000313" key="10">
    <source>
        <dbReference type="EMBL" id="VNH04900.1"/>
    </source>
</evidence>
<dbReference type="Pfam" id="PF14168">
    <property type="entry name" value="YjzC"/>
    <property type="match status" value="1"/>
</dbReference>
<evidence type="ECO:0000313" key="14">
    <source>
        <dbReference type="Proteomes" id="UP000290138"/>
    </source>
</evidence>
<dbReference type="Proteomes" id="UP000467349">
    <property type="component" value="Unassembled WGS sequence"/>
</dbReference>
<reference evidence="12 13" key="3">
    <citation type="submission" date="2015-03" db="EMBL/GenBank/DDBJ databases">
        <authorList>
            <consortium name="Pathogen Informatics"/>
            <person name="Murphy D."/>
        </authorList>
    </citation>
    <scope>NUCLEOTIDE SEQUENCE [LARGE SCALE GENOMIC DNA]</scope>
    <source>
        <strain evidence="4 13">0310</strain>
        <strain evidence="3">SMRU328</strain>
        <strain evidence="12">type strain: N</strain>
    </source>
</reference>
<dbReference type="InterPro" id="IPR025549">
    <property type="entry name" value="YjzC"/>
</dbReference>
<dbReference type="EMBL" id="WNHS01000428">
    <property type="protein sequence ID" value="MTW25647.1"/>
    <property type="molecule type" value="Genomic_DNA"/>
</dbReference>
<dbReference type="Proteomes" id="UP000315060">
    <property type="component" value="Unassembled WGS sequence"/>
</dbReference>
<dbReference type="EMBL" id="CABCSJ010000005">
    <property type="protein sequence ID" value="VST69618.1"/>
    <property type="molecule type" value="Genomic_DNA"/>
</dbReference>
<evidence type="ECO:0000313" key="6">
    <source>
        <dbReference type="EMBL" id="MTV99391.1"/>
    </source>
</evidence>
<evidence type="ECO:0000313" key="3">
    <source>
        <dbReference type="EMBL" id="CIS16896.1"/>
    </source>
</evidence>
<organism evidence="7 20">
    <name type="scientific">Streptococcus pneumoniae</name>
    <dbReference type="NCBI Taxonomy" id="1313"/>
    <lineage>
        <taxon>Bacteria</taxon>
        <taxon>Bacillati</taxon>
        <taxon>Bacillota</taxon>
        <taxon>Bacilli</taxon>
        <taxon>Lactobacillales</taxon>
        <taxon>Streptococcaceae</taxon>
        <taxon>Streptococcus</taxon>
    </lineage>
</organism>
<dbReference type="EMBL" id="CAASRX010000022">
    <property type="protein sequence ID" value="VNH04900.1"/>
    <property type="molecule type" value="Genomic_DNA"/>
</dbReference>
<dbReference type="EMBL" id="WNHU01000140">
    <property type="protein sequence ID" value="MTV44207.1"/>
    <property type="molecule type" value="Genomic_DNA"/>
</dbReference>
<reference evidence="2" key="2">
    <citation type="submission" date="2014-10" db="EMBL/GenBank/DDBJ databases">
        <title>Contrasting mechanisms driving short-term and long-term diversification of pneumococci.</title>
        <authorList>
            <person name="Croucher N.J."/>
            <person name="Coupland P.C."/>
            <person name="Stevenson A.E."/>
            <person name="Callendrello A."/>
            <person name="Bentley S.D."/>
            <person name="Hanage W.P."/>
        </authorList>
    </citation>
    <scope>NUCLEOTIDE SEQUENCE</scope>
    <source>
        <strain evidence="2">R34-3031</strain>
    </source>
</reference>
<proteinExistence type="predicted"/>
<evidence type="ECO:0000313" key="15">
    <source>
        <dbReference type="Proteomes" id="UP000310818"/>
    </source>
</evidence>
<evidence type="ECO:0000313" key="8">
    <source>
        <dbReference type="EMBL" id="TVX72942.1"/>
    </source>
</evidence>
<dbReference type="OMA" id="GNKWERQ"/>
<evidence type="ECO:0000313" key="5">
    <source>
        <dbReference type="EMBL" id="MTV44207.1"/>
    </source>
</evidence>
<evidence type="ECO:0000313" key="12">
    <source>
        <dbReference type="Proteomes" id="UP000042745"/>
    </source>
</evidence>
<dbReference type="EMBL" id="LR216058">
    <property type="protein sequence ID" value="VFI31289.1"/>
    <property type="molecule type" value="Genomic_DNA"/>
</dbReference>
<dbReference type="EMBL" id="WNIA01000076">
    <property type="protein sequence ID" value="MTV99391.1"/>
    <property type="molecule type" value="Genomic_DNA"/>
</dbReference>
<dbReference type="EMBL" id="CKGU01000001">
    <property type="protein sequence ID" value="CIS16896.1"/>
    <property type="molecule type" value="Genomic_DNA"/>
</dbReference>
<evidence type="ECO:0000313" key="13">
    <source>
        <dbReference type="Proteomes" id="UP000045541"/>
    </source>
</evidence>
<evidence type="ECO:0000313" key="19">
    <source>
        <dbReference type="Proteomes" id="UP000467349"/>
    </source>
</evidence>
<dbReference type="Proteomes" id="UP000405447">
    <property type="component" value="Unassembled WGS sequence"/>
</dbReference>
<gene>
    <name evidence="8" type="ORF">AZJ28_00390</name>
    <name evidence="3" type="ORF">ERS019486_00036</name>
    <name evidence="4" type="ORF">ERS096071_00357</name>
    <name evidence="6" type="ORF">GM536_10025</name>
    <name evidence="7" type="ORF">GM537_12720</name>
    <name evidence="5" type="ORF">GM545_11595</name>
    <name evidence="10" type="ORF">SAMEA3353485_01731</name>
    <name evidence="11" type="ORF">SAMEA3389245_01275</name>
    <name evidence="9" type="ORF">SAMEA3431391_00021</name>
</gene>
<evidence type="ECO:0000313" key="2">
    <source>
        <dbReference type="EMBL" id="CDQ29814.1"/>
    </source>
</evidence>
<reference evidence="9 14" key="4">
    <citation type="submission" date="2019-02" db="EMBL/GenBank/DDBJ databases">
        <authorList>
            <consortium name="Pathogen Informatics"/>
        </authorList>
    </citation>
    <scope>NUCLEOTIDE SEQUENCE [LARGE SCALE GENOMIC DNA]</scope>
    <source>
        <strain evidence="9">GPS_HK_21-sc-2296565</strain>
        <strain evidence="10 15">GPSC211</strain>
        <strain evidence="11 17">GPSC535</strain>
    </source>
</reference>
<dbReference type="EMBL" id="LK020676">
    <property type="protein sequence ID" value="CDQ29814.1"/>
    <property type="molecule type" value="Genomic_DNA"/>
</dbReference>
<reference evidence="8 16" key="5">
    <citation type="submission" date="2019-07" db="EMBL/GenBank/DDBJ databases">
        <authorList>
            <person name="Mohale T."/>
        </authorList>
    </citation>
    <scope>NUCLEOTIDE SEQUENCE [LARGE SCALE GENOMIC DNA]</scope>
    <source>
        <strain evidence="8 16">NTPn 59</strain>
    </source>
</reference>
<protein>
    <submittedName>
        <fullName evidence="2">Putative prophage protein</fullName>
    </submittedName>
    <submittedName>
        <fullName evidence="7">YjzC family protein</fullName>
    </submittedName>
</protein>
<evidence type="ECO:0000256" key="1">
    <source>
        <dbReference type="SAM" id="MobiDB-lite"/>
    </source>
</evidence>
<dbReference type="Proteomes" id="UP000310818">
    <property type="component" value="Unassembled WGS sequence"/>
</dbReference>
<dbReference type="Proteomes" id="UP000437160">
    <property type="component" value="Unassembled WGS sequence"/>
</dbReference>
<dbReference type="Proteomes" id="UP000290138">
    <property type="component" value="Chromosome"/>
</dbReference>
<accession>A0A098ZQU8</accession>
<dbReference type="AlphaFoldDB" id="A0A098ZQU8"/>
<name>A0A098ZQU8_STREE</name>
<evidence type="ECO:0000313" key="7">
    <source>
        <dbReference type="EMBL" id="MTW25647.1"/>
    </source>
</evidence>